<evidence type="ECO:0000313" key="3">
    <source>
        <dbReference type="Proteomes" id="UP000596660"/>
    </source>
</evidence>
<feature type="signal peptide" evidence="1">
    <location>
        <begin position="1"/>
        <end position="23"/>
    </location>
</feature>
<feature type="chain" id="PRO_5031491930" evidence="1">
    <location>
        <begin position="24"/>
        <end position="91"/>
    </location>
</feature>
<dbReference type="Gramene" id="AUR62018637-RA">
    <property type="protein sequence ID" value="AUR62018637-RA:cds"/>
    <property type="gene ID" value="AUR62018637"/>
</dbReference>
<dbReference type="Proteomes" id="UP000596660">
    <property type="component" value="Unplaced"/>
</dbReference>
<name>A0A803LTU3_CHEQI</name>
<organism evidence="2 3">
    <name type="scientific">Chenopodium quinoa</name>
    <name type="common">Quinoa</name>
    <dbReference type="NCBI Taxonomy" id="63459"/>
    <lineage>
        <taxon>Eukaryota</taxon>
        <taxon>Viridiplantae</taxon>
        <taxon>Streptophyta</taxon>
        <taxon>Embryophyta</taxon>
        <taxon>Tracheophyta</taxon>
        <taxon>Spermatophyta</taxon>
        <taxon>Magnoliopsida</taxon>
        <taxon>eudicotyledons</taxon>
        <taxon>Gunneridae</taxon>
        <taxon>Pentapetalae</taxon>
        <taxon>Caryophyllales</taxon>
        <taxon>Chenopodiaceae</taxon>
        <taxon>Chenopodioideae</taxon>
        <taxon>Atripliceae</taxon>
        <taxon>Chenopodium</taxon>
    </lineage>
</organism>
<sequence length="91" mass="9839">MRVVRLSLILSVIVVISAAMAWASDGRVNKSALGLFWSTGKEEGELLKNPQPAEPEALDDNDELDGGFSSLDGMLQWAIGIALFRSLCFAE</sequence>
<proteinExistence type="predicted"/>
<dbReference type="AlphaFoldDB" id="A0A803LTU3"/>
<protein>
    <submittedName>
        <fullName evidence="2">Uncharacterized protein</fullName>
    </submittedName>
</protein>
<keyword evidence="3" id="KW-1185">Reference proteome</keyword>
<dbReference type="OMA" id="LQWAIGI"/>
<accession>A0A803LTU3</accession>
<reference evidence="2" key="1">
    <citation type="journal article" date="2017" name="Nature">
        <title>The genome of Chenopodium quinoa.</title>
        <authorList>
            <person name="Jarvis D.E."/>
            <person name="Ho Y.S."/>
            <person name="Lightfoot D.J."/>
            <person name="Schmoeckel S.M."/>
            <person name="Li B."/>
            <person name="Borm T.J.A."/>
            <person name="Ohyanagi H."/>
            <person name="Mineta K."/>
            <person name="Michell C.T."/>
            <person name="Saber N."/>
            <person name="Kharbatia N.M."/>
            <person name="Rupper R.R."/>
            <person name="Sharp A.R."/>
            <person name="Dally N."/>
            <person name="Boughton B.A."/>
            <person name="Woo Y.H."/>
            <person name="Gao G."/>
            <person name="Schijlen E.G.W.M."/>
            <person name="Guo X."/>
            <person name="Momin A.A."/>
            <person name="Negrao S."/>
            <person name="Al-Babili S."/>
            <person name="Gehring C."/>
            <person name="Roessner U."/>
            <person name="Jung C."/>
            <person name="Murphy K."/>
            <person name="Arold S.T."/>
            <person name="Gojobori T."/>
            <person name="van der Linden C.G."/>
            <person name="van Loo E.N."/>
            <person name="Jellen E.N."/>
            <person name="Maughan P.J."/>
            <person name="Tester M."/>
        </authorList>
    </citation>
    <scope>NUCLEOTIDE SEQUENCE [LARGE SCALE GENOMIC DNA]</scope>
    <source>
        <strain evidence="2">cv. PI 614886</strain>
    </source>
</reference>
<evidence type="ECO:0000313" key="2">
    <source>
        <dbReference type="EnsemblPlants" id="AUR62018637-RA:cds"/>
    </source>
</evidence>
<reference evidence="2" key="2">
    <citation type="submission" date="2021-03" db="UniProtKB">
        <authorList>
            <consortium name="EnsemblPlants"/>
        </authorList>
    </citation>
    <scope>IDENTIFICATION</scope>
</reference>
<evidence type="ECO:0000256" key="1">
    <source>
        <dbReference type="SAM" id="SignalP"/>
    </source>
</evidence>
<dbReference type="EnsemblPlants" id="AUR62018637-RA">
    <property type="protein sequence ID" value="AUR62018637-RA:cds"/>
    <property type="gene ID" value="AUR62018637"/>
</dbReference>
<keyword evidence="1" id="KW-0732">Signal</keyword>